<dbReference type="STRING" id="1317122.ATO12_24325"/>
<accession>A0A023BQX2</accession>
<dbReference type="EMBL" id="AQRA01000009">
    <property type="protein sequence ID" value="EZH72068.1"/>
    <property type="molecule type" value="Genomic_DNA"/>
</dbReference>
<dbReference type="RefSeq" id="WP_034245937.1">
    <property type="nucleotide sequence ID" value="NZ_AQRA01000009.1"/>
</dbReference>
<name>A0A023BQX2_9FLAO</name>
<evidence type="ECO:0000313" key="2">
    <source>
        <dbReference type="Proteomes" id="UP000023541"/>
    </source>
</evidence>
<keyword evidence="2" id="KW-1185">Reference proteome</keyword>
<organism evidence="1 2">
    <name type="scientific">Aquimarina atlantica</name>
    <dbReference type="NCBI Taxonomy" id="1317122"/>
    <lineage>
        <taxon>Bacteria</taxon>
        <taxon>Pseudomonadati</taxon>
        <taxon>Bacteroidota</taxon>
        <taxon>Flavobacteriia</taxon>
        <taxon>Flavobacteriales</taxon>
        <taxon>Flavobacteriaceae</taxon>
        <taxon>Aquimarina</taxon>
    </lineage>
</organism>
<evidence type="ECO:0000313" key="1">
    <source>
        <dbReference type="EMBL" id="EZH72068.1"/>
    </source>
</evidence>
<dbReference type="eggNOG" id="COG3064">
    <property type="taxonomic scope" value="Bacteria"/>
</dbReference>
<dbReference type="AlphaFoldDB" id="A0A023BQX2"/>
<dbReference type="InterPro" id="IPR019861">
    <property type="entry name" value="PorP/SprF_Bacteroidetes"/>
</dbReference>
<protein>
    <submittedName>
        <fullName evidence="1">Membrane protein</fullName>
    </submittedName>
</protein>
<dbReference type="Proteomes" id="UP000023541">
    <property type="component" value="Unassembled WGS sequence"/>
</dbReference>
<comment type="caution">
    <text evidence="1">The sequence shown here is derived from an EMBL/GenBank/DDBJ whole genome shotgun (WGS) entry which is preliminary data.</text>
</comment>
<dbReference type="NCBIfam" id="TIGR03519">
    <property type="entry name" value="T9SS_PorP_fam"/>
    <property type="match status" value="1"/>
</dbReference>
<reference evidence="1 2" key="1">
    <citation type="submission" date="2014-04" db="EMBL/GenBank/DDBJ databases">
        <title>Aquimarina sp. 22II-S11-z7 Genome Sequencing.</title>
        <authorList>
            <person name="Lai Q."/>
        </authorList>
    </citation>
    <scope>NUCLEOTIDE SEQUENCE [LARGE SCALE GENOMIC DNA]</scope>
    <source>
        <strain evidence="1 2">22II-S11-z7</strain>
    </source>
</reference>
<dbReference type="OrthoDB" id="1114455at2"/>
<gene>
    <name evidence="1" type="ORF">ATO12_24325</name>
</gene>
<proteinExistence type="predicted"/>
<sequence>MGITKNKITVLLVLYINTIGYTQQLPQFTQYMFNTISINPAYAGSRETLSIVGLHRSQWTGIQGGPQTQTLSAHSPLRNEKVGLGLSVIRDTPGFENYLYIYGDFSYSINITDNSKLAFGFKAGATNYHLDREFLNDPEVTQDPFFGNYSNRWNPNIGAGLYLHSNRWYLGLSSPRILNTDNNRTAETSTVEYVALERVSYYLTGGYVFDLTTNTKLKPSALLKATNGAPISVDLNANFLFYEKFWLGGSYRYNEHTASIGALADFQVTKQIRVGYAYEHFISDIRPYIGGTHEILLMYELFNEKRVRSPRYF</sequence>
<dbReference type="Pfam" id="PF11751">
    <property type="entry name" value="PorP_SprF"/>
    <property type="match status" value="1"/>
</dbReference>